<evidence type="ECO:0000259" key="2">
    <source>
        <dbReference type="Pfam" id="PF03983"/>
    </source>
</evidence>
<gene>
    <name evidence="3" type="ORF">Abiwalacus_03570</name>
</gene>
<dbReference type="Proteomes" id="UP001062263">
    <property type="component" value="Chromosome"/>
</dbReference>
<sequence>MKIPARNHLAAGALCFLSLLSPAEGRTWTNTQGKTLEAEFVKLDGQKAVLTRAGGQTVTIPLNQLSKADQDFIAGQGTAAAPANPADNYKQPWPRTVKCPDNFKVETIKEEKGEYIYETPHFRFICDAKLGAGMIKRLGLLFEATHLANKTLPIGNIPPHDDSAKFPAYLYEKFSTYQENGGLEGTAGIFLGTTRPGDRGRILVPFQSLGVKSMGSTYIIDRDKDATTLIHELTHQLMSPQAKQASWFCEGSAEYVAMTPYAGGRFNFGSNRSHIVSRVTEYGKKNTGGRALGDDFEAPGLEAFMNMPYTQFTNENANLHYGLAALMAYYFYHMDGKGDAQRIKNYMKAIQSGTSEKEAQKLLLDGRTYEELAKEIEQKWRKAGVKIRFRASS</sequence>
<evidence type="ECO:0000313" key="4">
    <source>
        <dbReference type="Proteomes" id="UP001062263"/>
    </source>
</evidence>
<organism evidence="3 4">
    <name type="scientific">Akkermansia biwaensis</name>
    <dbReference type="NCBI Taxonomy" id="2946555"/>
    <lineage>
        <taxon>Bacteria</taxon>
        <taxon>Pseudomonadati</taxon>
        <taxon>Verrucomicrobiota</taxon>
        <taxon>Verrucomicrobiia</taxon>
        <taxon>Verrucomicrobiales</taxon>
        <taxon>Akkermansiaceae</taxon>
        <taxon>Akkermansia</taxon>
    </lineage>
</organism>
<feature type="chain" id="PRO_5045940073" description="SLA1 homology domain-containing protein" evidence="1">
    <location>
        <begin position="24"/>
        <end position="393"/>
    </location>
</feature>
<keyword evidence="1" id="KW-0732">Signal</keyword>
<evidence type="ECO:0000256" key="1">
    <source>
        <dbReference type="SAM" id="SignalP"/>
    </source>
</evidence>
<dbReference type="Pfam" id="PF03983">
    <property type="entry name" value="SHD1"/>
    <property type="match status" value="1"/>
</dbReference>
<reference evidence="3" key="1">
    <citation type="submission" date="2022-06" db="EMBL/GenBank/DDBJ databases">
        <title>Akkermansia biwalacus sp. nov., an anaerobic mucin-degrading bacterium isolated from human intestine.</title>
        <authorList>
            <person name="Kobayashi Y."/>
            <person name="Inoue S."/>
            <person name="Kawahara T."/>
            <person name="Kohda N."/>
        </authorList>
    </citation>
    <scope>NUCLEOTIDE SEQUENCE</scope>
    <source>
        <strain evidence="3">WON2089</strain>
    </source>
</reference>
<dbReference type="EMBL" id="AP025943">
    <property type="protein sequence ID" value="BDL42783.1"/>
    <property type="molecule type" value="Genomic_DNA"/>
</dbReference>
<keyword evidence="4" id="KW-1185">Reference proteome</keyword>
<dbReference type="Gene3D" id="2.30.30.700">
    <property type="entry name" value="SLA1 homology domain 1"/>
    <property type="match status" value="1"/>
</dbReference>
<name>A0ABM7ZDM5_9BACT</name>
<accession>A0ABM7ZDM5</accession>
<dbReference type="RefSeq" id="WP_215711597.1">
    <property type="nucleotide sequence ID" value="NZ_AP025943.1"/>
</dbReference>
<dbReference type="InterPro" id="IPR007131">
    <property type="entry name" value="SHD1"/>
</dbReference>
<feature type="domain" description="SLA1 homology" evidence="2">
    <location>
        <begin position="22"/>
        <end position="73"/>
    </location>
</feature>
<evidence type="ECO:0000313" key="3">
    <source>
        <dbReference type="EMBL" id="BDL42783.1"/>
    </source>
</evidence>
<proteinExistence type="predicted"/>
<protein>
    <recommendedName>
        <fullName evidence="2">SLA1 homology domain-containing protein</fullName>
    </recommendedName>
</protein>
<feature type="signal peptide" evidence="1">
    <location>
        <begin position="1"/>
        <end position="23"/>
    </location>
</feature>